<dbReference type="EMBL" id="HBIM01004541">
    <property type="protein sequence ID" value="CAE0405937.1"/>
    <property type="molecule type" value="Transcribed_RNA"/>
</dbReference>
<dbReference type="AlphaFoldDB" id="A0A7S3P575"/>
<reference evidence="3" key="1">
    <citation type="submission" date="2021-01" db="EMBL/GenBank/DDBJ databases">
        <authorList>
            <person name="Corre E."/>
            <person name="Pelletier E."/>
            <person name="Niang G."/>
            <person name="Scheremetjew M."/>
            <person name="Finn R."/>
            <person name="Kale V."/>
            <person name="Holt S."/>
            <person name="Cochrane G."/>
            <person name="Meng A."/>
            <person name="Brown T."/>
            <person name="Cohen L."/>
        </authorList>
    </citation>
    <scope>NUCLEOTIDE SEQUENCE</scope>
    <source>
        <strain evidence="3">CCMP127</strain>
    </source>
</reference>
<evidence type="ECO:0000313" key="3">
    <source>
        <dbReference type="EMBL" id="CAE0405937.1"/>
    </source>
</evidence>
<proteinExistence type="predicted"/>
<sequence>MKRAYKGAELVGPSERSGVSKNHGAMMGPSSTSTTTTTKTTDGSSGTNHGAKPLPRRWHRCGGLKKKPCRHCGFGLTNVVVEQTKQRQDDLMLSDLLIIPYPVGVVVIVVIVVVVVVVI</sequence>
<evidence type="ECO:0000256" key="1">
    <source>
        <dbReference type="SAM" id="MobiDB-lite"/>
    </source>
</evidence>
<feature type="region of interest" description="Disordered" evidence="1">
    <location>
        <begin position="1"/>
        <end position="59"/>
    </location>
</feature>
<feature type="transmembrane region" description="Helical" evidence="2">
    <location>
        <begin position="96"/>
        <end position="118"/>
    </location>
</feature>
<protein>
    <submittedName>
        <fullName evidence="3">Uncharacterized protein</fullName>
    </submittedName>
</protein>
<evidence type="ECO:0000256" key="2">
    <source>
        <dbReference type="SAM" id="Phobius"/>
    </source>
</evidence>
<keyword evidence="2" id="KW-0472">Membrane</keyword>
<feature type="compositionally biased region" description="Low complexity" evidence="1">
    <location>
        <begin position="30"/>
        <end position="47"/>
    </location>
</feature>
<keyword evidence="2" id="KW-0812">Transmembrane</keyword>
<accession>A0A7S3P575</accession>
<gene>
    <name evidence="3" type="ORF">ACOF00016_LOCUS3889</name>
</gene>
<keyword evidence="2" id="KW-1133">Transmembrane helix</keyword>
<name>A0A7S3P575_9STRA</name>
<organism evidence="3">
    <name type="scientific">Amphora coffeiformis</name>
    <dbReference type="NCBI Taxonomy" id="265554"/>
    <lineage>
        <taxon>Eukaryota</taxon>
        <taxon>Sar</taxon>
        <taxon>Stramenopiles</taxon>
        <taxon>Ochrophyta</taxon>
        <taxon>Bacillariophyta</taxon>
        <taxon>Bacillariophyceae</taxon>
        <taxon>Bacillariophycidae</taxon>
        <taxon>Thalassiophysales</taxon>
        <taxon>Catenulaceae</taxon>
        <taxon>Amphora</taxon>
    </lineage>
</organism>